<feature type="region of interest" description="Disordered" evidence="1">
    <location>
        <begin position="1"/>
        <end position="53"/>
    </location>
</feature>
<feature type="non-terminal residue" evidence="2">
    <location>
        <position position="116"/>
    </location>
</feature>
<comment type="caution">
    <text evidence="2">The sequence shown here is derived from an EMBL/GenBank/DDBJ whole genome shotgun (WGS) entry which is preliminary data.</text>
</comment>
<protein>
    <submittedName>
        <fullName evidence="2">Uncharacterized protein</fullName>
    </submittedName>
</protein>
<dbReference type="Proteomes" id="UP001519460">
    <property type="component" value="Unassembled WGS sequence"/>
</dbReference>
<accession>A0ABD0MBS4</accession>
<gene>
    <name evidence="2" type="ORF">BaRGS_00000197</name>
</gene>
<evidence type="ECO:0000313" key="2">
    <source>
        <dbReference type="EMBL" id="KAK7508631.1"/>
    </source>
</evidence>
<proteinExistence type="predicted"/>
<evidence type="ECO:0000313" key="3">
    <source>
        <dbReference type="Proteomes" id="UP001519460"/>
    </source>
</evidence>
<dbReference type="AlphaFoldDB" id="A0ABD0MBS4"/>
<feature type="non-terminal residue" evidence="2">
    <location>
        <position position="1"/>
    </location>
</feature>
<keyword evidence="3" id="KW-1185">Reference proteome</keyword>
<sequence length="116" mass="12367">AVNNKATHTLRLRRPSGDRQDANKEQHPNLRPSSTGRRPAKAAGRQGLSSGAGSELPLLAMIGETSQSSAVITRLSSVTRKPGESRKLSNRCRVQELPRKTWTGAVGRQAASASPS</sequence>
<organism evidence="2 3">
    <name type="scientific">Batillaria attramentaria</name>
    <dbReference type="NCBI Taxonomy" id="370345"/>
    <lineage>
        <taxon>Eukaryota</taxon>
        <taxon>Metazoa</taxon>
        <taxon>Spiralia</taxon>
        <taxon>Lophotrochozoa</taxon>
        <taxon>Mollusca</taxon>
        <taxon>Gastropoda</taxon>
        <taxon>Caenogastropoda</taxon>
        <taxon>Sorbeoconcha</taxon>
        <taxon>Cerithioidea</taxon>
        <taxon>Batillariidae</taxon>
        <taxon>Batillaria</taxon>
    </lineage>
</organism>
<name>A0ABD0MBS4_9CAEN</name>
<dbReference type="EMBL" id="JACVVK020000001">
    <property type="protein sequence ID" value="KAK7508631.1"/>
    <property type="molecule type" value="Genomic_DNA"/>
</dbReference>
<feature type="compositionally biased region" description="Basic and acidic residues" evidence="1">
    <location>
        <begin position="15"/>
        <end position="28"/>
    </location>
</feature>
<reference evidence="2 3" key="1">
    <citation type="journal article" date="2023" name="Sci. Data">
        <title>Genome assembly of the Korean intertidal mud-creeper Batillaria attramentaria.</title>
        <authorList>
            <person name="Patra A.K."/>
            <person name="Ho P.T."/>
            <person name="Jun S."/>
            <person name="Lee S.J."/>
            <person name="Kim Y."/>
            <person name="Won Y.J."/>
        </authorList>
    </citation>
    <scope>NUCLEOTIDE SEQUENCE [LARGE SCALE GENOMIC DNA]</scope>
    <source>
        <strain evidence="2">Wonlab-2016</strain>
    </source>
</reference>
<evidence type="ECO:0000256" key="1">
    <source>
        <dbReference type="SAM" id="MobiDB-lite"/>
    </source>
</evidence>